<reference evidence="2 3" key="1">
    <citation type="submission" date="2017-01" db="EMBL/GenBank/DDBJ databases">
        <title>The cable genome- insights into the physiology and evolution of filamentous bacteria capable of sulfide oxidation via long distance electron transfer.</title>
        <authorList>
            <person name="Schreiber L."/>
            <person name="Bjerg J.T."/>
            <person name="Boggild A."/>
            <person name="Van De Vossenberg J."/>
            <person name="Meysman F."/>
            <person name="Nielsen L.P."/>
            <person name="Schramm A."/>
            <person name="Kjeldsen K.U."/>
        </authorList>
    </citation>
    <scope>NUCLEOTIDE SEQUENCE [LARGE SCALE GENOMIC DNA]</scope>
    <source>
        <strain evidence="2">A5</strain>
    </source>
</reference>
<proteinExistence type="predicted"/>
<dbReference type="AlphaFoldDB" id="A0A444JEN9"/>
<evidence type="ECO:0000313" key="2">
    <source>
        <dbReference type="EMBL" id="RWX51554.1"/>
    </source>
</evidence>
<dbReference type="SUPFAM" id="SSF88723">
    <property type="entry name" value="PIN domain-like"/>
    <property type="match status" value="1"/>
</dbReference>
<comment type="caution">
    <text evidence="2">The sequence shown here is derived from an EMBL/GenBank/DDBJ whole genome shotgun (WGS) entry which is preliminary data.</text>
</comment>
<protein>
    <submittedName>
        <fullName evidence="2">Putative nucleic acid-binding protein, contains PIN domain</fullName>
    </submittedName>
</protein>
<dbReference type="EMBL" id="MTKS01000117">
    <property type="protein sequence ID" value="RWX51554.1"/>
    <property type="molecule type" value="Genomic_DNA"/>
</dbReference>
<dbReference type="InterPro" id="IPR002716">
    <property type="entry name" value="PIN_dom"/>
</dbReference>
<evidence type="ECO:0000313" key="3">
    <source>
        <dbReference type="Proteomes" id="UP000288892"/>
    </source>
</evidence>
<dbReference type="Proteomes" id="UP000288892">
    <property type="component" value="Unassembled WGS sequence"/>
</dbReference>
<name>A0A444JEN9_9BACT</name>
<organism evidence="2 3">
    <name type="scientific">Candidatus Electrothrix marina</name>
    <dbReference type="NCBI Taxonomy" id="1859130"/>
    <lineage>
        <taxon>Bacteria</taxon>
        <taxon>Pseudomonadati</taxon>
        <taxon>Thermodesulfobacteriota</taxon>
        <taxon>Desulfobulbia</taxon>
        <taxon>Desulfobulbales</taxon>
        <taxon>Desulfobulbaceae</taxon>
        <taxon>Candidatus Electrothrix</taxon>
    </lineage>
</organism>
<sequence>MYYLDTSVLTAYYCPEPLSDKAEALIVTENMPAISWLTRLELISAVSRKIREGMAREDGQKIIRQFEQHLFKEKLYQLLEIEEHHYTMAAGWIAQFNTPLRTLDGLHLAASCTAHSTLLTADVKLAQAAEFFGIDVRLLSPTD</sequence>
<gene>
    <name evidence="2" type="ORF">VU01_11176</name>
</gene>
<dbReference type="Pfam" id="PF01850">
    <property type="entry name" value="PIN"/>
    <property type="match status" value="1"/>
</dbReference>
<dbReference type="Gene3D" id="3.40.50.1010">
    <property type="entry name" value="5'-nuclease"/>
    <property type="match status" value="1"/>
</dbReference>
<accession>A0A444JEN9</accession>
<dbReference type="CDD" id="cd09874">
    <property type="entry name" value="PIN_MT3492-like"/>
    <property type="match status" value="1"/>
</dbReference>
<feature type="domain" description="PIN" evidence="1">
    <location>
        <begin position="2"/>
        <end position="129"/>
    </location>
</feature>
<dbReference type="InterPro" id="IPR029060">
    <property type="entry name" value="PIN-like_dom_sf"/>
</dbReference>
<evidence type="ECO:0000259" key="1">
    <source>
        <dbReference type="Pfam" id="PF01850"/>
    </source>
</evidence>
<keyword evidence="3" id="KW-1185">Reference proteome</keyword>